<evidence type="ECO:0000256" key="5">
    <source>
        <dbReference type="ARBA" id="ARBA00023054"/>
    </source>
</evidence>
<dbReference type="GO" id="GO:0003691">
    <property type="term" value="F:double-stranded telomeric DNA binding"/>
    <property type="evidence" value="ECO:0007669"/>
    <property type="project" value="TreeGrafter"/>
</dbReference>
<evidence type="ECO:0000256" key="4">
    <source>
        <dbReference type="ARBA" id="ARBA00022840"/>
    </source>
</evidence>
<dbReference type="InterPro" id="IPR013134">
    <property type="entry name" value="Zn_hook_RAD50"/>
</dbReference>
<evidence type="ECO:0000256" key="1">
    <source>
        <dbReference type="ARBA" id="ARBA00022723"/>
    </source>
</evidence>
<keyword evidence="4" id="KW-0067">ATP-binding</keyword>
<proteinExistence type="predicted"/>
<dbReference type="GO" id="GO:0070192">
    <property type="term" value="P:chromosome organization involved in meiotic cell cycle"/>
    <property type="evidence" value="ECO:0007669"/>
    <property type="project" value="TreeGrafter"/>
</dbReference>
<keyword evidence="2" id="KW-0547">Nucleotide-binding</keyword>
<dbReference type="GO" id="GO:0030870">
    <property type="term" value="C:Mre11 complex"/>
    <property type="evidence" value="ECO:0007669"/>
    <property type="project" value="TreeGrafter"/>
</dbReference>
<accession>A0A392M355</accession>
<keyword evidence="5 6" id="KW-0175">Coiled coil</keyword>
<sequence length="240" mass="27376">MSVVKVIKQSLDRLNRVTETRKRFIESKLQSLDQQCSGIDSYLKALESAKEKRDVQKSKYNIADGMRQMFDPFERVARAHHFCPCCERSFSAEEEDSFVKKQRVKAASSAEHMKALAVESSSADSDYQQLDKLRMWYEEYVKLGKETIPNAEKELQQAKEELDHKSQALDDVLGILAQVKTEKDLVDIVAQHVENADRVFQEIQTLQSDVEDLESRLDCGGPGVRTLEEIQSELTTLQGT</sequence>
<evidence type="ECO:0000313" key="8">
    <source>
        <dbReference type="EMBL" id="MCH81777.1"/>
    </source>
</evidence>
<gene>
    <name evidence="8" type="ORF">A2U01_0002569</name>
</gene>
<evidence type="ECO:0000256" key="3">
    <source>
        <dbReference type="ARBA" id="ARBA00022833"/>
    </source>
</evidence>
<dbReference type="AlphaFoldDB" id="A0A392M355"/>
<keyword evidence="3" id="KW-0862">Zinc</keyword>
<evidence type="ECO:0000313" key="9">
    <source>
        <dbReference type="Proteomes" id="UP000265520"/>
    </source>
</evidence>
<dbReference type="EMBL" id="LXQA010002756">
    <property type="protein sequence ID" value="MCH81777.1"/>
    <property type="molecule type" value="Genomic_DNA"/>
</dbReference>
<dbReference type="GO" id="GO:0043047">
    <property type="term" value="F:single-stranded telomeric DNA binding"/>
    <property type="evidence" value="ECO:0007669"/>
    <property type="project" value="TreeGrafter"/>
</dbReference>
<name>A0A392M355_9FABA</name>
<dbReference type="GO" id="GO:0046872">
    <property type="term" value="F:metal ion binding"/>
    <property type="evidence" value="ECO:0007669"/>
    <property type="project" value="UniProtKB-KW"/>
</dbReference>
<dbReference type="PANTHER" id="PTHR18867">
    <property type="entry name" value="RAD50"/>
    <property type="match status" value="1"/>
</dbReference>
<keyword evidence="1" id="KW-0479">Metal-binding</keyword>
<organism evidence="8 9">
    <name type="scientific">Trifolium medium</name>
    <dbReference type="NCBI Taxonomy" id="97028"/>
    <lineage>
        <taxon>Eukaryota</taxon>
        <taxon>Viridiplantae</taxon>
        <taxon>Streptophyta</taxon>
        <taxon>Embryophyta</taxon>
        <taxon>Tracheophyta</taxon>
        <taxon>Spermatophyta</taxon>
        <taxon>Magnoliopsida</taxon>
        <taxon>eudicotyledons</taxon>
        <taxon>Gunneridae</taxon>
        <taxon>Pentapetalae</taxon>
        <taxon>rosids</taxon>
        <taxon>fabids</taxon>
        <taxon>Fabales</taxon>
        <taxon>Fabaceae</taxon>
        <taxon>Papilionoideae</taxon>
        <taxon>50 kb inversion clade</taxon>
        <taxon>NPAAA clade</taxon>
        <taxon>Hologalegina</taxon>
        <taxon>IRL clade</taxon>
        <taxon>Trifolieae</taxon>
        <taxon>Trifolium</taxon>
    </lineage>
</organism>
<dbReference type="Pfam" id="PF04423">
    <property type="entry name" value="Rad50_zn_hook"/>
    <property type="match status" value="1"/>
</dbReference>
<reference evidence="8 9" key="1">
    <citation type="journal article" date="2018" name="Front. Plant Sci.">
        <title>Red Clover (Trifolium pratense) and Zigzag Clover (T. medium) - A Picture of Genomic Similarities and Differences.</title>
        <authorList>
            <person name="Dluhosova J."/>
            <person name="Istvanek J."/>
            <person name="Nedelnik J."/>
            <person name="Repkova J."/>
        </authorList>
    </citation>
    <scope>NUCLEOTIDE SEQUENCE [LARGE SCALE GENOMIC DNA]</scope>
    <source>
        <strain evidence="9">cv. 10/8</strain>
        <tissue evidence="8">Leaf</tissue>
    </source>
</reference>
<dbReference type="PANTHER" id="PTHR18867:SF12">
    <property type="entry name" value="DNA REPAIR PROTEIN RAD50"/>
    <property type="match status" value="1"/>
</dbReference>
<dbReference type="GO" id="GO:0005524">
    <property type="term" value="F:ATP binding"/>
    <property type="evidence" value="ECO:0007669"/>
    <property type="project" value="UniProtKB-KW"/>
</dbReference>
<dbReference type="Proteomes" id="UP000265520">
    <property type="component" value="Unassembled WGS sequence"/>
</dbReference>
<dbReference type="GO" id="GO:0006302">
    <property type="term" value="P:double-strand break repair"/>
    <property type="evidence" value="ECO:0007669"/>
    <property type="project" value="TreeGrafter"/>
</dbReference>
<dbReference type="GO" id="GO:0000722">
    <property type="term" value="P:telomere maintenance via recombination"/>
    <property type="evidence" value="ECO:0007669"/>
    <property type="project" value="TreeGrafter"/>
</dbReference>
<feature type="domain" description="Zinc-hook" evidence="7">
    <location>
        <begin position="76"/>
        <end position="112"/>
    </location>
</feature>
<dbReference type="GO" id="GO:0007004">
    <property type="term" value="P:telomere maintenance via telomerase"/>
    <property type="evidence" value="ECO:0007669"/>
    <property type="project" value="TreeGrafter"/>
</dbReference>
<feature type="coiled-coil region" evidence="6">
    <location>
        <begin position="141"/>
        <end position="168"/>
    </location>
</feature>
<dbReference type="GO" id="GO:0051880">
    <property type="term" value="F:G-quadruplex DNA binding"/>
    <property type="evidence" value="ECO:0007669"/>
    <property type="project" value="TreeGrafter"/>
</dbReference>
<feature type="non-terminal residue" evidence="8">
    <location>
        <position position="240"/>
    </location>
</feature>
<dbReference type="GO" id="GO:0000794">
    <property type="term" value="C:condensed nuclear chromosome"/>
    <property type="evidence" value="ECO:0007669"/>
    <property type="project" value="TreeGrafter"/>
</dbReference>
<keyword evidence="9" id="KW-1185">Reference proteome</keyword>
<evidence type="ECO:0000256" key="6">
    <source>
        <dbReference type="SAM" id="Coils"/>
    </source>
</evidence>
<protein>
    <submittedName>
        <fullName evidence="8">DNA repair protein RAD50-like</fullName>
    </submittedName>
</protein>
<evidence type="ECO:0000259" key="7">
    <source>
        <dbReference type="Pfam" id="PF04423"/>
    </source>
</evidence>
<comment type="caution">
    <text evidence="8">The sequence shown here is derived from an EMBL/GenBank/DDBJ whole genome shotgun (WGS) entry which is preliminary data.</text>
</comment>
<evidence type="ECO:0000256" key="2">
    <source>
        <dbReference type="ARBA" id="ARBA00022741"/>
    </source>
</evidence>